<evidence type="ECO:0000256" key="4">
    <source>
        <dbReference type="ARBA" id="ARBA00014657"/>
    </source>
</evidence>
<dbReference type="UniPathway" id="UPA00094"/>
<dbReference type="FunFam" id="3.40.47.10:FF:000009">
    <property type="entry name" value="3-oxoacyl-[acyl-carrier-protein] synthase 2"/>
    <property type="match status" value="1"/>
</dbReference>
<dbReference type="InterPro" id="IPR016039">
    <property type="entry name" value="Thiolase-like"/>
</dbReference>
<dbReference type="STRING" id="1576369.SAMN05421753_10890"/>
<dbReference type="InterPro" id="IPR017568">
    <property type="entry name" value="3-oxoacyl-ACP_synth-2"/>
</dbReference>
<evidence type="ECO:0000256" key="6">
    <source>
        <dbReference type="ARBA" id="ARBA00022679"/>
    </source>
</evidence>
<dbReference type="NCBIfam" id="NF005589">
    <property type="entry name" value="PRK07314.1"/>
    <property type="match status" value="1"/>
</dbReference>
<comment type="pathway">
    <text evidence="1 11">Lipid metabolism; fatty acid biosynthesis.</text>
</comment>
<sequence>MGRRVVVTGLGVVSALGHEVPEFWDNICAGKSGIGAIRRFDTANFKVRFGGEIQNFELTEHLDILEKEVRRLDRFVQFAMAAAQKAIRDSGIDFSVGDPYTHGVLIGSGIGGLNEIEQQHAALYDQGPARVSPFMIPKLMVNAASGNISVRWKLRGPNSAVATACASATNAIGDAFRLIQFGHADVMVTGGSEAAITPMGLSGFARMQALSTRNDDPQAASRPFDRGRDGFVISEGAGICVLEEYEHAKARGANILAEVLGYGMSADGNHMTAPDPEGRGAAWAMGAALKDAKITPQQVQYINAHGTSTPLGDKAETFAVKTVWGEHAKKVAFSSTKSQLGHLLGASGGVEFVISAMALRDQVAPPTINLEDPDDGCDLDYVPLQARPMKIDRVMSNSFGFGGHNACLIIGRA</sequence>
<dbReference type="OrthoDB" id="292158at2"/>
<organism evidence="15 16">
    <name type="scientific">Planctomicrobium piriforme</name>
    <dbReference type="NCBI Taxonomy" id="1576369"/>
    <lineage>
        <taxon>Bacteria</taxon>
        <taxon>Pseudomonadati</taxon>
        <taxon>Planctomycetota</taxon>
        <taxon>Planctomycetia</taxon>
        <taxon>Planctomycetales</taxon>
        <taxon>Planctomycetaceae</taxon>
        <taxon>Planctomicrobium</taxon>
    </lineage>
</organism>
<evidence type="ECO:0000313" key="15">
    <source>
        <dbReference type="EMBL" id="SFI35877.1"/>
    </source>
</evidence>
<keyword evidence="16" id="KW-1185">Reference proteome</keyword>
<evidence type="ECO:0000256" key="7">
    <source>
        <dbReference type="ARBA" id="ARBA00022832"/>
    </source>
</evidence>
<dbReference type="GO" id="GO:0005829">
    <property type="term" value="C:cytosol"/>
    <property type="evidence" value="ECO:0007669"/>
    <property type="project" value="TreeGrafter"/>
</dbReference>
<evidence type="ECO:0000256" key="2">
    <source>
        <dbReference type="ARBA" id="ARBA00008467"/>
    </source>
</evidence>
<evidence type="ECO:0000256" key="5">
    <source>
        <dbReference type="ARBA" id="ARBA00022516"/>
    </source>
</evidence>
<keyword evidence="10 11" id="KW-0012">Acyltransferase</keyword>
<comment type="function">
    <text evidence="11">Involved in the type II fatty acid elongation cycle. Catalyzes the elongation of a wide range of acyl-ACP by the addition of two carbons from malonyl-ACP to an acyl acceptor. Can efficiently catalyze the conversion of palmitoleoyl-ACP (cis-hexadec-9-enoyl-ACP) to cis-vaccenoyl-ACP (cis-octadec-11-enoyl-ACP), an essential step in the thermal regulation of fatty acid composition.</text>
</comment>
<dbReference type="SUPFAM" id="SSF53901">
    <property type="entry name" value="Thiolase-like"/>
    <property type="match status" value="2"/>
</dbReference>
<dbReference type="InterPro" id="IPR018201">
    <property type="entry name" value="Ketoacyl_synth_AS"/>
</dbReference>
<reference evidence="16" key="1">
    <citation type="submission" date="2016-10" db="EMBL/GenBank/DDBJ databases">
        <authorList>
            <person name="Varghese N."/>
            <person name="Submissions S."/>
        </authorList>
    </citation>
    <scope>NUCLEOTIDE SEQUENCE [LARGE SCALE GENOMIC DNA]</scope>
    <source>
        <strain evidence="16">DSM 26348</strain>
    </source>
</reference>
<evidence type="ECO:0000256" key="8">
    <source>
        <dbReference type="ARBA" id="ARBA00023098"/>
    </source>
</evidence>
<feature type="domain" description="Ketosynthase family 3 (KS3)" evidence="14">
    <location>
        <begin position="2"/>
        <end position="412"/>
    </location>
</feature>
<evidence type="ECO:0000313" key="16">
    <source>
        <dbReference type="Proteomes" id="UP000199518"/>
    </source>
</evidence>
<evidence type="ECO:0000256" key="10">
    <source>
        <dbReference type="ARBA" id="ARBA00023315"/>
    </source>
</evidence>
<dbReference type="PANTHER" id="PTHR11712:SF336">
    <property type="entry name" value="3-OXOACYL-[ACYL-CARRIER-PROTEIN] SYNTHASE, MITOCHONDRIAL"/>
    <property type="match status" value="1"/>
</dbReference>
<keyword evidence="9 11" id="KW-0275">Fatty acid biosynthesis</keyword>
<name>A0A1I3HJX2_9PLAN</name>
<evidence type="ECO:0000256" key="13">
    <source>
        <dbReference type="RuleBase" id="RU003694"/>
    </source>
</evidence>
<evidence type="ECO:0000256" key="12">
    <source>
        <dbReference type="PIRSR" id="PIRSR000447-1"/>
    </source>
</evidence>
<feature type="active site" description="For beta-ketoacyl synthase activity" evidence="12">
    <location>
        <position position="165"/>
    </location>
</feature>
<dbReference type="SMART" id="SM00825">
    <property type="entry name" value="PKS_KS"/>
    <property type="match status" value="1"/>
</dbReference>
<dbReference type="EMBL" id="FOQD01000008">
    <property type="protein sequence ID" value="SFI35877.1"/>
    <property type="molecule type" value="Genomic_DNA"/>
</dbReference>
<proteinExistence type="inferred from homology"/>
<dbReference type="EC" id="2.3.1.179" evidence="3 11"/>
<dbReference type="AlphaFoldDB" id="A0A1I3HJX2"/>
<evidence type="ECO:0000256" key="1">
    <source>
        <dbReference type="ARBA" id="ARBA00005194"/>
    </source>
</evidence>
<protein>
    <recommendedName>
        <fullName evidence="4 11">3-oxoacyl-[acyl-carrier-protein] synthase 2</fullName>
        <ecNumber evidence="3 11">2.3.1.179</ecNumber>
    </recommendedName>
</protein>
<dbReference type="PROSITE" id="PS00606">
    <property type="entry name" value="KS3_1"/>
    <property type="match status" value="1"/>
</dbReference>
<keyword evidence="8" id="KW-0443">Lipid metabolism</keyword>
<gene>
    <name evidence="15" type="ORF">SAMN05421753_10890</name>
</gene>
<dbReference type="InterPro" id="IPR020841">
    <property type="entry name" value="PKS_Beta-ketoAc_synthase_dom"/>
</dbReference>
<dbReference type="Pfam" id="PF02801">
    <property type="entry name" value="Ketoacyl-synt_C"/>
    <property type="match status" value="1"/>
</dbReference>
<dbReference type="NCBIfam" id="TIGR03150">
    <property type="entry name" value="fabF"/>
    <property type="match status" value="1"/>
</dbReference>
<accession>A0A1I3HJX2</accession>
<dbReference type="PIRSF" id="PIRSF000447">
    <property type="entry name" value="KAS_II"/>
    <property type="match status" value="1"/>
</dbReference>
<keyword evidence="5 11" id="KW-0444">Lipid biosynthesis</keyword>
<dbReference type="Pfam" id="PF00109">
    <property type="entry name" value="ketoacyl-synt"/>
    <property type="match status" value="1"/>
</dbReference>
<dbReference type="CDD" id="cd00834">
    <property type="entry name" value="KAS_I_II"/>
    <property type="match status" value="1"/>
</dbReference>
<dbReference type="PROSITE" id="PS52004">
    <property type="entry name" value="KS3_2"/>
    <property type="match status" value="1"/>
</dbReference>
<comment type="catalytic activity">
    <reaction evidence="11">
        <text>(9Z)-hexadecenoyl-[ACP] + malonyl-[ACP] + H(+) = 3-oxo-(11Z)-octadecenoyl-[ACP] + holo-[ACP] + CO2</text>
        <dbReference type="Rhea" id="RHEA:55040"/>
        <dbReference type="Rhea" id="RHEA-COMP:9623"/>
        <dbReference type="Rhea" id="RHEA-COMP:9685"/>
        <dbReference type="Rhea" id="RHEA-COMP:10800"/>
        <dbReference type="Rhea" id="RHEA-COMP:14074"/>
        <dbReference type="ChEBI" id="CHEBI:15378"/>
        <dbReference type="ChEBI" id="CHEBI:16526"/>
        <dbReference type="ChEBI" id="CHEBI:64479"/>
        <dbReference type="ChEBI" id="CHEBI:78449"/>
        <dbReference type="ChEBI" id="CHEBI:83989"/>
        <dbReference type="ChEBI" id="CHEBI:138538"/>
        <dbReference type="EC" id="2.3.1.179"/>
    </reaction>
</comment>
<comment type="catalytic activity">
    <reaction evidence="11">
        <text>a fatty acyl-[ACP] + malonyl-[ACP] + H(+) = a 3-oxoacyl-[ACP] + holo-[ACP] + CO2</text>
        <dbReference type="Rhea" id="RHEA:22836"/>
        <dbReference type="Rhea" id="RHEA-COMP:9623"/>
        <dbReference type="Rhea" id="RHEA-COMP:9685"/>
        <dbReference type="Rhea" id="RHEA-COMP:9916"/>
        <dbReference type="Rhea" id="RHEA-COMP:14125"/>
        <dbReference type="ChEBI" id="CHEBI:15378"/>
        <dbReference type="ChEBI" id="CHEBI:16526"/>
        <dbReference type="ChEBI" id="CHEBI:64479"/>
        <dbReference type="ChEBI" id="CHEBI:78449"/>
        <dbReference type="ChEBI" id="CHEBI:78776"/>
        <dbReference type="ChEBI" id="CHEBI:138651"/>
    </reaction>
</comment>
<keyword evidence="6 11" id="KW-0808">Transferase</keyword>
<dbReference type="RefSeq" id="WP_092050352.1">
    <property type="nucleotide sequence ID" value="NZ_FOQD01000008.1"/>
</dbReference>
<comment type="similarity">
    <text evidence="2 11 13">Belongs to the thiolase-like superfamily. Beta-ketoacyl-ACP synthases family.</text>
</comment>
<dbReference type="InterPro" id="IPR014031">
    <property type="entry name" value="Ketoacyl_synth_C"/>
</dbReference>
<dbReference type="InterPro" id="IPR000794">
    <property type="entry name" value="Beta-ketoacyl_synthase"/>
</dbReference>
<dbReference type="PANTHER" id="PTHR11712">
    <property type="entry name" value="POLYKETIDE SYNTHASE-RELATED"/>
    <property type="match status" value="1"/>
</dbReference>
<dbReference type="Gene3D" id="3.40.47.10">
    <property type="match status" value="1"/>
</dbReference>
<evidence type="ECO:0000256" key="9">
    <source>
        <dbReference type="ARBA" id="ARBA00023160"/>
    </source>
</evidence>
<evidence type="ECO:0000256" key="11">
    <source>
        <dbReference type="PIRNR" id="PIRNR000447"/>
    </source>
</evidence>
<evidence type="ECO:0000256" key="3">
    <source>
        <dbReference type="ARBA" id="ARBA00012356"/>
    </source>
</evidence>
<dbReference type="Proteomes" id="UP000199518">
    <property type="component" value="Unassembled WGS sequence"/>
</dbReference>
<dbReference type="GO" id="GO:0004315">
    <property type="term" value="F:3-oxoacyl-[acyl-carrier-protein] synthase activity"/>
    <property type="evidence" value="ECO:0007669"/>
    <property type="project" value="UniProtKB-UniRule"/>
</dbReference>
<dbReference type="InterPro" id="IPR014030">
    <property type="entry name" value="Ketoacyl_synth_N"/>
</dbReference>
<dbReference type="GO" id="GO:0006633">
    <property type="term" value="P:fatty acid biosynthetic process"/>
    <property type="evidence" value="ECO:0007669"/>
    <property type="project" value="UniProtKB-UniRule"/>
</dbReference>
<evidence type="ECO:0000259" key="14">
    <source>
        <dbReference type="PROSITE" id="PS52004"/>
    </source>
</evidence>
<keyword evidence="7" id="KW-0276">Fatty acid metabolism</keyword>